<dbReference type="InterPro" id="IPR032710">
    <property type="entry name" value="NTF2-like_dom_sf"/>
</dbReference>
<keyword evidence="11" id="KW-1185">Reference proteome</keyword>
<dbReference type="SUPFAM" id="SSF88659">
    <property type="entry name" value="Sigma3 and sigma4 domains of RNA polymerase sigma factors"/>
    <property type="match status" value="1"/>
</dbReference>
<evidence type="ECO:0000256" key="6">
    <source>
        <dbReference type="ARBA" id="ARBA00023163"/>
    </source>
</evidence>
<dbReference type="EMBL" id="JAUTXY010000009">
    <property type="protein sequence ID" value="MEE2059720.1"/>
    <property type="molecule type" value="Genomic_DNA"/>
</dbReference>
<dbReference type="Proteomes" id="UP001336020">
    <property type="component" value="Unassembled WGS sequence"/>
</dbReference>
<feature type="domain" description="RNA polymerase sigma-70 region 2" evidence="7">
    <location>
        <begin position="12"/>
        <end position="77"/>
    </location>
</feature>
<proteinExistence type="inferred from homology"/>
<dbReference type="InterPro" id="IPR036388">
    <property type="entry name" value="WH-like_DNA-bd_sf"/>
</dbReference>
<dbReference type="InterPro" id="IPR013249">
    <property type="entry name" value="RNA_pol_sigma70_r4_t2"/>
</dbReference>
<dbReference type="Pfam" id="PF12680">
    <property type="entry name" value="SnoaL_2"/>
    <property type="match status" value="1"/>
</dbReference>
<organism evidence="10 11">
    <name type="scientific">Rhodococcus artemisiae</name>
    <dbReference type="NCBI Taxonomy" id="714159"/>
    <lineage>
        <taxon>Bacteria</taxon>
        <taxon>Bacillati</taxon>
        <taxon>Actinomycetota</taxon>
        <taxon>Actinomycetes</taxon>
        <taxon>Mycobacteriales</taxon>
        <taxon>Nocardiaceae</taxon>
        <taxon>Rhodococcus</taxon>
    </lineage>
</organism>
<dbReference type="Pfam" id="PF04542">
    <property type="entry name" value="Sigma70_r2"/>
    <property type="match status" value="1"/>
</dbReference>
<evidence type="ECO:0000256" key="1">
    <source>
        <dbReference type="ARBA" id="ARBA00010641"/>
    </source>
</evidence>
<feature type="domain" description="RNA polymerase sigma factor 70 region 4 type 2" evidence="8">
    <location>
        <begin position="113"/>
        <end position="164"/>
    </location>
</feature>
<keyword evidence="5" id="KW-0238">DNA-binding</keyword>
<evidence type="ECO:0000256" key="2">
    <source>
        <dbReference type="ARBA" id="ARBA00011344"/>
    </source>
</evidence>
<protein>
    <submittedName>
        <fullName evidence="10">RNA polymerase sigma-70 factor</fullName>
    </submittedName>
</protein>
<evidence type="ECO:0000256" key="3">
    <source>
        <dbReference type="ARBA" id="ARBA00023015"/>
    </source>
</evidence>
<dbReference type="InterPro" id="IPR013325">
    <property type="entry name" value="RNA_pol_sigma_r2"/>
</dbReference>
<name>A0ABU7LDT0_9NOCA</name>
<dbReference type="InterPro" id="IPR013324">
    <property type="entry name" value="RNA_pol_sigma_r3/r4-like"/>
</dbReference>
<dbReference type="Gene3D" id="3.10.450.50">
    <property type="match status" value="1"/>
</dbReference>
<dbReference type="NCBIfam" id="TIGR02957">
    <property type="entry name" value="SigX4"/>
    <property type="match status" value="1"/>
</dbReference>
<dbReference type="InterPro" id="IPR052704">
    <property type="entry name" value="ECF_Sigma-70_Domain"/>
</dbReference>
<keyword evidence="6" id="KW-0804">Transcription</keyword>
<dbReference type="RefSeq" id="WP_330134934.1">
    <property type="nucleotide sequence ID" value="NZ_JAUTXY010000009.1"/>
</dbReference>
<reference evidence="10 11" key="1">
    <citation type="submission" date="2023-07" db="EMBL/GenBank/DDBJ databases">
        <authorList>
            <person name="Girao M."/>
            <person name="Carvalho M.F."/>
        </authorList>
    </citation>
    <scope>NUCLEOTIDE SEQUENCE [LARGE SCALE GENOMIC DNA]</scope>
    <source>
        <strain evidence="10 11">YIM65754</strain>
    </source>
</reference>
<evidence type="ECO:0000313" key="10">
    <source>
        <dbReference type="EMBL" id="MEE2059720.1"/>
    </source>
</evidence>
<dbReference type="NCBIfam" id="TIGR02937">
    <property type="entry name" value="sigma70-ECF"/>
    <property type="match status" value="1"/>
</dbReference>
<dbReference type="InterPro" id="IPR014303">
    <property type="entry name" value="RNA_pol_sigma-70_ECF"/>
</dbReference>
<dbReference type="NCBIfam" id="NF007214">
    <property type="entry name" value="PRK09636.1"/>
    <property type="match status" value="1"/>
</dbReference>
<evidence type="ECO:0000313" key="11">
    <source>
        <dbReference type="Proteomes" id="UP001336020"/>
    </source>
</evidence>
<dbReference type="Pfam" id="PF08281">
    <property type="entry name" value="Sigma70_r4_2"/>
    <property type="match status" value="1"/>
</dbReference>
<dbReference type="Gene3D" id="1.10.10.10">
    <property type="entry name" value="Winged helix-like DNA-binding domain superfamily/Winged helix DNA-binding domain"/>
    <property type="match status" value="1"/>
</dbReference>
<comment type="similarity">
    <text evidence="1">Belongs to the sigma-70 factor family. ECF subfamily.</text>
</comment>
<evidence type="ECO:0000259" key="9">
    <source>
        <dbReference type="Pfam" id="PF12680"/>
    </source>
</evidence>
<evidence type="ECO:0000256" key="5">
    <source>
        <dbReference type="ARBA" id="ARBA00023125"/>
    </source>
</evidence>
<dbReference type="PANTHER" id="PTHR30173:SF36">
    <property type="entry name" value="ECF RNA POLYMERASE SIGMA FACTOR SIGJ"/>
    <property type="match status" value="1"/>
</dbReference>
<comment type="caution">
    <text evidence="10">The sequence shown here is derived from an EMBL/GenBank/DDBJ whole genome shotgun (WGS) entry which is preliminary data.</text>
</comment>
<evidence type="ECO:0000259" key="7">
    <source>
        <dbReference type="Pfam" id="PF04542"/>
    </source>
</evidence>
<dbReference type="PANTHER" id="PTHR30173">
    <property type="entry name" value="SIGMA 19 FACTOR"/>
    <property type="match status" value="1"/>
</dbReference>
<keyword evidence="4" id="KW-0731">Sigma factor</keyword>
<sequence length="299" mass="32789">MNSDDTSSVQVFTDHRGLLFSIAYEITGSVADSEDVLQDSYLRFAKVEPDTVEDPRAYAAQVVTRQALNSLRSAQRRREEYVGPWLPEPLLTATDERGTDPSARVELAESVSMAMLLVLETLSPLERAVFVMREVFGFDYAHIADAVDRTQASVRQVAHRARDHVQERRRRFTPANEETDRVVGEFFAAAMTGDLDGLLRLLAPDAVYIADGGGKVTAAKVPVHGAQKVARLFSGLARVELPDMTMDTAIVNTAPGVIVYSRGVLDLVFLFEIADGLITGVYAVRNPDKLTRFGASSPS</sequence>
<dbReference type="InterPro" id="IPR007627">
    <property type="entry name" value="RNA_pol_sigma70_r2"/>
</dbReference>
<gene>
    <name evidence="10" type="ORF">Q7514_19560</name>
</gene>
<dbReference type="SUPFAM" id="SSF54427">
    <property type="entry name" value="NTF2-like"/>
    <property type="match status" value="1"/>
</dbReference>
<evidence type="ECO:0000259" key="8">
    <source>
        <dbReference type="Pfam" id="PF08281"/>
    </source>
</evidence>
<dbReference type="InterPro" id="IPR037401">
    <property type="entry name" value="SnoaL-like"/>
</dbReference>
<evidence type="ECO:0000256" key="4">
    <source>
        <dbReference type="ARBA" id="ARBA00023082"/>
    </source>
</evidence>
<dbReference type="SUPFAM" id="SSF88946">
    <property type="entry name" value="Sigma2 domain of RNA polymerase sigma factors"/>
    <property type="match status" value="1"/>
</dbReference>
<dbReference type="Gene3D" id="1.10.1740.10">
    <property type="match status" value="1"/>
</dbReference>
<keyword evidence="3" id="KW-0805">Transcription regulation</keyword>
<accession>A0ABU7LDT0</accession>
<feature type="domain" description="SnoaL-like" evidence="9">
    <location>
        <begin position="184"/>
        <end position="278"/>
    </location>
</feature>
<dbReference type="InterPro" id="IPR014284">
    <property type="entry name" value="RNA_pol_sigma-70_dom"/>
</dbReference>
<comment type="subunit">
    <text evidence="2">Interacts transiently with the RNA polymerase catalytic core formed by RpoA, RpoB, RpoC and RpoZ (2 alpha, 1 beta, 1 beta' and 1 omega subunit) to form the RNA polymerase holoenzyme that can initiate transcription.</text>
</comment>